<reference evidence="4" key="1">
    <citation type="journal article" date="2020" name="Cell">
        <title>Large-Scale Comparative Analyses of Tick Genomes Elucidate Their Genetic Diversity and Vector Capacities.</title>
        <authorList>
            <consortium name="Tick Genome and Microbiome Consortium (TIGMIC)"/>
            <person name="Jia N."/>
            <person name="Wang J."/>
            <person name="Shi W."/>
            <person name="Du L."/>
            <person name="Sun Y."/>
            <person name="Zhan W."/>
            <person name="Jiang J.F."/>
            <person name="Wang Q."/>
            <person name="Zhang B."/>
            <person name="Ji P."/>
            <person name="Bell-Sakyi L."/>
            <person name="Cui X.M."/>
            <person name="Yuan T.T."/>
            <person name="Jiang B.G."/>
            <person name="Yang W.F."/>
            <person name="Lam T.T."/>
            <person name="Chang Q.C."/>
            <person name="Ding S.J."/>
            <person name="Wang X.J."/>
            <person name="Zhu J.G."/>
            <person name="Ruan X.D."/>
            <person name="Zhao L."/>
            <person name="Wei J.T."/>
            <person name="Ye R.Z."/>
            <person name="Que T.C."/>
            <person name="Du C.H."/>
            <person name="Zhou Y.H."/>
            <person name="Cheng J.X."/>
            <person name="Dai P.F."/>
            <person name="Guo W.B."/>
            <person name="Han X.H."/>
            <person name="Huang E.J."/>
            <person name="Li L.F."/>
            <person name="Wei W."/>
            <person name="Gao Y.C."/>
            <person name="Liu J.Z."/>
            <person name="Shao H.Z."/>
            <person name="Wang X."/>
            <person name="Wang C.C."/>
            <person name="Yang T.C."/>
            <person name="Huo Q.B."/>
            <person name="Li W."/>
            <person name="Chen H.Y."/>
            <person name="Chen S.E."/>
            <person name="Zhou L.G."/>
            <person name="Ni X.B."/>
            <person name="Tian J.H."/>
            <person name="Sheng Y."/>
            <person name="Liu T."/>
            <person name="Pan Y.S."/>
            <person name="Xia L.Y."/>
            <person name="Li J."/>
            <person name="Zhao F."/>
            <person name="Cao W.C."/>
        </authorList>
    </citation>
    <scope>NUCLEOTIDE SEQUENCE</scope>
    <source>
        <strain evidence="4">Rsan-2018</strain>
    </source>
</reference>
<keyword evidence="2" id="KW-0433">Leucine-rich repeat</keyword>
<proteinExistence type="predicted"/>
<dbReference type="PANTHER" id="PTHR24113">
    <property type="entry name" value="RAN GTPASE-ACTIVATING PROTEIN 1"/>
    <property type="match status" value="1"/>
</dbReference>
<keyword evidence="1" id="KW-0343">GTPase activation</keyword>
<dbReference type="GO" id="GO:0005096">
    <property type="term" value="F:GTPase activator activity"/>
    <property type="evidence" value="ECO:0007669"/>
    <property type="project" value="UniProtKB-KW"/>
</dbReference>
<accession>A0A9D4QDV5</accession>
<dbReference type="Gene3D" id="3.80.10.10">
    <property type="entry name" value="Ribonuclease Inhibitor"/>
    <property type="match status" value="1"/>
</dbReference>
<dbReference type="Proteomes" id="UP000821837">
    <property type="component" value="Chromosome 10"/>
</dbReference>
<dbReference type="EMBL" id="JABSTV010001246">
    <property type="protein sequence ID" value="KAH7975990.1"/>
    <property type="molecule type" value="Genomic_DNA"/>
</dbReference>
<dbReference type="InterPro" id="IPR027038">
    <property type="entry name" value="RanGap"/>
</dbReference>
<dbReference type="GO" id="GO:0005829">
    <property type="term" value="C:cytosol"/>
    <property type="evidence" value="ECO:0007669"/>
    <property type="project" value="TreeGrafter"/>
</dbReference>
<evidence type="ECO:0000313" key="5">
    <source>
        <dbReference type="Proteomes" id="UP000821837"/>
    </source>
</evidence>
<dbReference type="GO" id="GO:0006913">
    <property type="term" value="P:nucleocytoplasmic transport"/>
    <property type="evidence" value="ECO:0007669"/>
    <property type="project" value="TreeGrafter"/>
</dbReference>
<comment type="caution">
    <text evidence="4">The sequence shown here is derived from an EMBL/GenBank/DDBJ whole genome shotgun (WGS) entry which is preliminary data.</text>
</comment>
<keyword evidence="5" id="KW-1185">Reference proteome</keyword>
<evidence type="ECO:0000256" key="3">
    <source>
        <dbReference type="ARBA" id="ARBA00022737"/>
    </source>
</evidence>
<evidence type="ECO:0000256" key="1">
    <source>
        <dbReference type="ARBA" id="ARBA00022468"/>
    </source>
</evidence>
<keyword evidence="3" id="KW-0677">Repeat</keyword>
<dbReference type="VEuPathDB" id="VectorBase:RSAN_034302"/>
<dbReference type="GO" id="GO:0031267">
    <property type="term" value="F:small GTPase binding"/>
    <property type="evidence" value="ECO:0007669"/>
    <property type="project" value="TreeGrafter"/>
</dbReference>
<protein>
    <submittedName>
        <fullName evidence="4">Uncharacterized protein</fullName>
    </submittedName>
</protein>
<name>A0A9D4QDV5_RHISA</name>
<dbReference type="GO" id="GO:0048471">
    <property type="term" value="C:perinuclear region of cytoplasm"/>
    <property type="evidence" value="ECO:0007669"/>
    <property type="project" value="TreeGrafter"/>
</dbReference>
<evidence type="ECO:0000313" key="4">
    <source>
        <dbReference type="EMBL" id="KAH7975990.1"/>
    </source>
</evidence>
<dbReference type="AlphaFoldDB" id="A0A9D4QDV5"/>
<dbReference type="InterPro" id="IPR032675">
    <property type="entry name" value="LRR_dom_sf"/>
</dbReference>
<dbReference type="PANTHER" id="PTHR24113:SF12">
    <property type="entry name" value="RAN GTPASE-ACTIVATING PROTEIN 1"/>
    <property type="match status" value="1"/>
</dbReference>
<dbReference type="GO" id="GO:0005634">
    <property type="term" value="C:nucleus"/>
    <property type="evidence" value="ECO:0007669"/>
    <property type="project" value="TreeGrafter"/>
</dbReference>
<dbReference type="SUPFAM" id="SSF52047">
    <property type="entry name" value="RNI-like"/>
    <property type="match status" value="1"/>
</dbReference>
<evidence type="ECO:0000256" key="2">
    <source>
        <dbReference type="ARBA" id="ARBA00022614"/>
    </source>
</evidence>
<gene>
    <name evidence="4" type="ORF">HPB52_007247</name>
</gene>
<sequence length="477" mass="53569">MSAQLYYGRPRFALPSQAGGDGIVTLLSYLASNLSVKSMEVTREMLEGQAGEALAGVVRRHVALNKLEINGSTFAHPEAVLKAAVKSPSLKTLNVNECRLSTMDIHNMGEALSRPPPSRASVLGGLRQLSLNDCRLTYVFAMMAARQLRADSRLQHLYVQKNNLTLSGIRMMLKSLEVNTTLDVLGIDMWHHPHQFVVYKVITDFKLSSRLVFSWENPLGLEFVRGHELCSLSSVYLNFNRRVPVDTQVLLDELKKCTRTKQADMYCTARSKHPMPLLLVNALRNLQHLSKAIEALAQMVRTNRTITSLSVQLQYSGPSNWHQLKDIRNRLGEAILANHFIINLSVGMADVSRASSYQIKEAIRRNMMLVTQAIRYVHGAKGMTEARAFDTLRYSASLKSTLSKYYHVGDDESDLLISEARARLAANYIFYTGIVKSKIDCYPHTQRRMNEKTIDILDPECLAHVCRYLSLGDVASP</sequence>
<reference evidence="4" key="2">
    <citation type="submission" date="2021-09" db="EMBL/GenBank/DDBJ databases">
        <authorList>
            <person name="Jia N."/>
            <person name="Wang J."/>
            <person name="Shi W."/>
            <person name="Du L."/>
            <person name="Sun Y."/>
            <person name="Zhan W."/>
            <person name="Jiang J."/>
            <person name="Wang Q."/>
            <person name="Zhang B."/>
            <person name="Ji P."/>
            <person name="Sakyi L.B."/>
            <person name="Cui X."/>
            <person name="Yuan T."/>
            <person name="Jiang B."/>
            <person name="Yang W."/>
            <person name="Lam T.T.-Y."/>
            <person name="Chang Q."/>
            <person name="Ding S."/>
            <person name="Wang X."/>
            <person name="Zhu J."/>
            <person name="Ruan X."/>
            <person name="Zhao L."/>
            <person name="Wei J."/>
            <person name="Que T."/>
            <person name="Du C."/>
            <person name="Cheng J."/>
            <person name="Dai P."/>
            <person name="Han X."/>
            <person name="Huang E."/>
            <person name="Gao Y."/>
            <person name="Liu J."/>
            <person name="Shao H."/>
            <person name="Ye R."/>
            <person name="Li L."/>
            <person name="Wei W."/>
            <person name="Wang X."/>
            <person name="Wang C."/>
            <person name="Huo Q."/>
            <person name="Li W."/>
            <person name="Guo W."/>
            <person name="Chen H."/>
            <person name="Chen S."/>
            <person name="Zhou L."/>
            <person name="Zhou L."/>
            <person name="Ni X."/>
            <person name="Tian J."/>
            <person name="Zhou Y."/>
            <person name="Sheng Y."/>
            <person name="Liu T."/>
            <person name="Pan Y."/>
            <person name="Xia L."/>
            <person name="Li J."/>
            <person name="Zhao F."/>
            <person name="Cao W."/>
        </authorList>
    </citation>
    <scope>NUCLEOTIDE SEQUENCE</scope>
    <source>
        <strain evidence="4">Rsan-2018</strain>
        <tissue evidence="4">Larvae</tissue>
    </source>
</reference>
<organism evidence="4 5">
    <name type="scientific">Rhipicephalus sanguineus</name>
    <name type="common">Brown dog tick</name>
    <name type="synonym">Ixodes sanguineus</name>
    <dbReference type="NCBI Taxonomy" id="34632"/>
    <lineage>
        <taxon>Eukaryota</taxon>
        <taxon>Metazoa</taxon>
        <taxon>Ecdysozoa</taxon>
        <taxon>Arthropoda</taxon>
        <taxon>Chelicerata</taxon>
        <taxon>Arachnida</taxon>
        <taxon>Acari</taxon>
        <taxon>Parasitiformes</taxon>
        <taxon>Ixodida</taxon>
        <taxon>Ixodoidea</taxon>
        <taxon>Ixodidae</taxon>
        <taxon>Rhipicephalinae</taxon>
        <taxon>Rhipicephalus</taxon>
        <taxon>Rhipicephalus</taxon>
    </lineage>
</organism>
<dbReference type="SMART" id="SM00368">
    <property type="entry name" value="LRR_RI"/>
    <property type="match status" value="3"/>
</dbReference>